<dbReference type="Proteomes" id="UP000289708">
    <property type="component" value="Unassembled WGS sequence"/>
</dbReference>
<organism evidence="1 2">
    <name type="scientific">Hansschlegelia zhihuaiae</name>
    <dbReference type="NCBI Taxonomy" id="405005"/>
    <lineage>
        <taxon>Bacteria</taxon>
        <taxon>Pseudomonadati</taxon>
        <taxon>Pseudomonadota</taxon>
        <taxon>Alphaproteobacteria</taxon>
        <taxon>Hyphomicrobiales</taxon>
        <taxon>Methylopilaceae</taxon>
        <taxon>Hansschlegelia</taxon>
    </lineage>
</organism>
<keyword evidence="2" id="KW-1185">Reference proteome</keyword>
<comment type="caution">
    <text evidence="1">The sequence shown here is derived from an EMBL/GenBank/DDBJ whole genome shotgun (WGS) entry which is preliminary data.</text>
</comment>
<accession>A0A4V1KI98</accession>
<proteinExistence type="predicted"/>
<protein>
    <submittedName>
        <fullName evidence="1">Uncharacterized protein</fullName>
    </submittedName>
</protein>
<evidence type="ECO:0000313" key="2">
    <source>
        <dbReference type="Proteomes" id="UP000289708"/>
    </source>
</evidence>
<evidence type="ECO:0000313" key="1">
    <source>
        <dbReference type="EMBL" id="RXF69942.1"/>
    </source>
</evidence>
<dbReference type="AlphaFoldDB" id="A0A4V1KI98"/>
<sequence>MALTEHEVLMHIVFPEGAGGRLARVFGVDTRTGQRWNKQEMPMPAEVKAWLEDQQEKIFTIVNPYPDAVLRALVQRMRDAGVHDEAIASYLAEAHVEVLGRTIR</sequence>
<dbReference type="RefSeq" id="WP_128778771.1">
    <property type="nucleotide sequence ID" value="NZ_RYFI01000019.1"/>
</dbReference>
<reference evidence="1 2" key="1">
    <citation type="submission" date="2018-12" db="EMBL/GenBank/DDBJ databases">
        <title>bacterium Hansschlegelia zhihuaiae S113.</title>
        <authorList>
            <person name="He J."/>
        </authorList>
    </citation>
    <scope>NUCLEOTIDE SEQUENCE [LARGE SCALE GENOMIC DNA]</scope>
    <source>
        <strain evidence="1 2">S 113</strain>
    </source>
</reference>
<gene>
    <name evidence="1" type="ORF">EK403_17570</name>
</gene>
<name>A0A4V1KI98_9HYPH</name>
<dbReference type="EMBL" id="RYFI01000019">
    <property type="protein sequence ID" value="RXF69942.1"/>
    <property type="molecule type" value="Genomic_DNA"/>
</dbReference>